<comment type="similarity">
    <text evidence="2 9">Belongs to the mannose-6-phosphate isomerase type 2 family.</text>
</comment>
<dbReference type="RefSeq" id="WP_076465258.1">
    <property type="nucleotide sequence ID" value="NZ_FTMN01000010.1"/>
</dbReference>
<dbReference type="Proteomes" id="UP000186895">
    <property type="component" value="Unassembled WGS sequence"/>
</dbReference>
<dbReference type="InterPro" id="IPR014710">
    <property type="entry name" value="RmlC-like_jellyroll"/>
</dbReference>
<dbReference type="Pfam" id="PF22640">
    <property type="entry name" value="ManC_GMP_beta-helix"/>
    <property type="match status" value="1"/>
</dbReference>
<gene>
    <name evidence="13" type="ORF">SAMN05421647_11073</name>
</gene>
<evidence type="ECO:0000256" key="7">
    <source>
        <dbReference type="ARBA" id="ARBA00023134"/>
    </source>
</evidence>
<proteinExistence type="inferred from homology"/>
<comment type="pathway">
    <text evidence="1">Nucleotide-sugar biosynthesis; GDP-alpha-D-mannose biosynthesis; GDP-alpha-D-mannose from alpha-D-mannose 1-phosphate (GTP route): step 1/1.</text>
</comment>
<dbReference type="CDD" id="cd02213">
    <property type="entry name" value="cupin_PMI_typeII_C"/>
    <property type="match status" value="1"/>
</dbReference>
<evidence type="ECO:0000256" key="3">
    <source>
        <dbReference type="ARBA" id="ARBA00012387"/>
    </source>
</evidence>
<feature type="domain" description="MannoseP isomerase/GMP-like beta-helix" evidence="12">
    <location>
        <begin position="298"/>
        <end position="346"/>
    </location>
</feature>
<evidence type="ECO:0000256" key="2">
    <source>
        <dbReference type="ARBA" id="ARBA00006115"/>
    </source>
</evidence>
<feature type="domain" description="Nucleotidyl transferase" evidence="10">
    <location>
        <begin position="4"/>
        <end position="284"/>
    </location>
</feature>
<evidence type="ECO:0000256" key="4">
    <source>
        <dbReference type="ARBA" id="ARBA00022679"/>
    </source>
</evidence>
<dbReference type="Gene3D" id="3.90.550.10">
    <property type="entry name" value="Spore Coat Polysaccharide Biosynthesis Protein SpsA, Chain A"/>
    <property type="match status" value="1"/>
</dbReference>
<organism evidence="13 14">
    <name type="scientific">Marinobacterium stanieri</name>
    <dbReference type="NCBI Taxonomy" id="49186"/>
    <lineage>
        <taxon>Bacteria</taxon>
        <taxon>Pseudomonadati</taxon>
        <taxon>Pseudomonadota</taxon>
        <taxon>Gammaproteobacteria</taxon>
        <taxon>Oceanospirillales</taxon>
        <taxon>Oceanospirillaceae</taxon>
        <taxon>Marinobacterium</taxon>
    </lineage>
</organism>
<keyword evidence="4 13" id="KW-0808">Transferase</keyword>
<dbReference type="GO" id="GO:0005525">
    <property type="term" value="F:GTP binding"/>
    <property type="evidence" value="ECO:0007669"/>
    <property type="project" value="UniProtKB-KW"/>
</dbReference>
<dbReference type="STRING" id="49186.SAMN05421647_11073"/>
<evidence type="ECO:0000256" key="8">
    <source>
        <dbReference type="ARBA" id="ARBA00047343"/>
    </source>
</evidence>
<dbReference type="InterPro" id="IPR006375">
    <property type="entry name" value="Man1P_GuaTrfase/Man6P_Isoase"/>
</dbReference>
<evidence type="ECO:0000313" key="13">
    <source>
        <dbReference type="EMBL" id="SIQ87425.1"/>
    </source>
</evidence>
<reference evidence="13 14" key="1">
    <citation type="submission" date="2017-01" db="EMBL/GenBank/DDBJ databases">
        <authorList>
            <person name="Mah S.A."/>
            <person name="Swanson W.J."/>
            <person name="Moy G.W."/>
            <person name="Vacquier V.D."/>
        </authorList>
    </citation>
    <scope>NUCLEOTIDE SEQUENCE [LARGE SCALE GENOMIC DNA]</scope>
    <source>
        <strain evidence="13 14">DSM 7027</strain>
    </source>
</reference>
<sequence>MFTPVIMAGGSGSRLWPLSRQSSPKQFLDLNGSGTTLLQETLARLQGLEHAAPVIVSNDKYRFLVAEQLRQAEIESLATILEPCSRNTAPAIALAALGLLQHGDDTIMLVLAADHHFTRPQELHQAIEKGLPLAEQGKLVTFGITPTRPETGYGYIKTGPTLAEDAFSIAEFAEKPDLATAEHYLEGGQHLWNSGMFMFRASAYLHELERHDPELLTHCKAAMTSCTQDPDFVRPNADLFSLCPDDSIDYAVMEKTDNACVVAMDAGWSDIGSWQSLWEVSDQDSSGNVALGDAYLHDTHNSLVHAHHRHVATIGLDNHIVVETKDAVLVAHKEQSQKVKDIVQRLKADRRSEYSDHTHVIRPWGDFDTIDEGRHYQVKRITVQPGQQLSLQLHYHRAEHWIVVSGTAHVVCGDEEKVLTENQSTYIPVGVKHRLSNPGKIPLEVIEVQSGHYLGEDDIVRFTDIYGRCPDEA</sequence>
<dbReference type="InterPro" id="IPR051161">
    <property type="entry name" value="Mannose-6P_isomerase_type2"/>
</dbReference>
<feature type="domain" description="Mannose-6-phosphate isomerase type II C-terminal" evidence="11">
    <location>
        <begin position="351"/>
        <end position="464"/>
    </location>
</feature>
<evidence type="ECO:0000256" key="1">
    <source>
        <dbReference type="ARBA" id="ARBA00004823"/>
    </source>
</evidence>
<dbReference type="EMBL" id="FTMN01000010">
    <property type="protein sequence ID" value="SIQ87425.1"/>
    <property type="molecule type" value="Genomic_DNA"/>
</dbReference>
<dbReference type="InterPro" id="IPR001538">
    <property type="entry name" value="Man6P_isomerase-2_C"/>
</dbReference>
<dbReference type="InterPro" id="IPR005835">
    <property type="entry name" value="NTP_transferase_dom"/>
</dbReference>
<dbReference type="InterPro" id="IPR011051">
    <property type="entry name" value="RmlC_Cupin_sf"/>
</dbReference>
<dbReference type="AlphaFoldDB" id="A0A1N6WBV9"/>
<evidence type="ECO:0000259" key="12">
    <source>
        <dbReference type="Pfam" id="PF22640"/>
    </source>
</evidence>
<protein>
    <recommendedName>
        <fullName evidence="3">mannose-1-phosphate guanylyltransferase</fullName>
        <ecNumber evidence="3">2.7.7.13</ecNumber>
    </recommendedName>
</protein>
<evidence type="ECO:0000259" key="11">
    <source>
        <dbReference type="Pfam" id="PF01050"/>
    </source>
</evidence>
<keyword evidence="6" id="KW-0547">Nucleotide-binding</keyword>
<evidence type="ECO:0000256" key="6">
    <source>
        <dbReference type="ARBA" id="ARBA00022741"/>
    </source>
</evidence>
<dbReference type="NCBIfam" id="TIGR01479">
    <property type="entry name" value="GMP_PMI"/>
    <property type="match status" value="1"/>
</dbReference>
<dbReference type="FunFam" id="3.90.550.10:FF:000046">
    <property type="entry name" value="Mannose-1-phosphate guanylyltransferase (GDP)"/>
    <property type="match status" value="1"/>
</dbReference>
<dbReference type="Pfam" id="PF00483">
    <property type="entry name" value="NTP_transferase"/>
    <property type="match status" value="1"/>
</dbReference>
<dbReference type="GO" id="GO:0000271">
    <property type="term" value="P:polysaccharide biosynthetic process"/>
    <property type="evidence" value="ECO:0007669"/>
    <property type="project" value="InterPro"/>
</dbReference>
<dbReference type="InterPro" id="IPR049577">
    <property type="entry name" value="GMPP_N"/>
</dbReference>
<dbReference type="PANTHER" id="PTHR46390">
    <property type="entry name" value="MANNOSE-1-PHOSPHATE GUANYLYLTRANSFERASE"/>
    <property type="match status" value="1"/>
</dbReference>
<dbReference type="GO" id="GO:0009298">
    <property type="term" value="P:GDP-mannose biosynthetic process"/>
    <property type="evidence" value="ECO:0007669"/>
    <property type="project" value="UniProtKB-UniPathway"/>
</dbReference>
<dbReference type="InterPro" id="IPR029044">
    <property type="entry name" value="Nucleotide-diphossugar_trans"/>
</dbReference>
<keyword evidence="7" id="KW-0342">GTP-binding</keyword>
<dbReference type="Pfam" id="PF01050">
    <property type="entry name" value="MannoseP_isomer"/>
    <property type="match status" value="1"/>
</dbReference>
<dbReference type="eggNOG" id="COG0836">
    <property type="taxonomic scope" value="Bacteria"/>
</dbReference>
<dbReference type="InterPro" id="IPR054566">
    <property type="entry name" value="ManC/GMP-like_b-helix"/>
</dbReference>
<dbReference type="UniPathway" id="UPA00126">
    <property type="reaction ID" value="UER00930"/>
</dbReference>
<dbReference type="GO" id="GO:0004475">
    <property type="term" value="F:mannose-1-phosphate guanylyltransferase (GTP) activity"/>
    <property type="evidence" value="ECO:0007669"/>
    <property type="project" value="UniProtKB-EC"/>
</dbReference>
<evidence type="ECO:0000259" key="10">
    <source>
        <dbReference type="Pfam" id="PF00483"/>
    </source>
</evidence>
<keyword evidence="14" id="KW-1185">Reference proteome</keyword>
<evidence type="ECO:0000313" key="14">
    <source>
        <dbReference type="Proteomes" id="UP000186895"/>
    </source>
</evidence>
<dbReference type="SUPFAM" id="SSF51182">
    <property type="entry name" value="RmlC-like cupins"/>
    <property type="match status" value="1"/>
</dbReference>
<evidence type="ECO:0000256" key="9">
    <source>
        <dbReference type="RuleBase" id="RU004190"/>
    </source>
</evidence>
<dbReference type="FunFam" id="2.60.120.10:FF:000032">
    <property type="entry name" value="Mannose-1-phosphate guanylyltransferase/mannose-6-phosphate isomerase"/>
    <property type="match status" value="1"/>
</dbReference>
<dbReference type="PANTHER" id="PTHR46390:SF1">
    <property type="entry name" value="MANNOSE-1-PHOSPHATE GUANYLYLTRANSFERASE"/>
    <property type="match status" value="1"/>
</dbReference>
<dbReference type="SUPFAM" id="SSF53448">
    <property type="entry name" value="Nucleotide-diphospho-sugar transferases"/>
    <property type="match status" value="1"/>
</dbReference>
<dbReference type="EC" id="2.7.7.13" evidence="3"/>
<evidence type="ECO:0000256" key="5">
    <source>
        <dbReference type="ARBA" id="ARBA00022695"/>
    </source>
</evidence>
<keyword evidence="5 13" id="KW-0548">Nucleotidyltransferase</keyword>
<dbReference type="Gene3D" id="2.60.120.10">
    <property type="entry name" value="Jelly Rolls"/>
    <property type="match status" value="1"/>
</dbReference>
<dbReference type="CDD" id="cd02509">
    <property type="entry name" value="GDP-M1P_Guanylyltransferase"/>
    <property type="match status" value="1"/>
</dbReference>
<name>A0A1N6WBV9_9GAMM</name>
<comment type="catalytic activity">
    <reaction evidence="8">
        <text>alpha-D-mannose 1-phosphate + GTP + H(+) = GDP-alpha-D-mannose + diphosphate</text>
        <dbReference type="Rhea" id="RHEA:15229"/>
        <dbReference type="ChEBI" id="CHEBI:15378"/>
        <dbReference type="ChEBI" id="CHEBI:33019"/>
        <dbReference type="ChEBI" id="CHEBI:37565"/>
        <dbReference type="ChEBI" id="CHEBI:57527"/>
        <dbReference type="ChEBI" id="CHEBI:58409"/>
        <dbReference type="EC" id="2.7.7.13"/>
    </reaction>
</comment>
<accession>A0A1N6WBV9</accession>